<evidence type="ECO:0000313" key="4">
    <source>
        <dbReference type="Proteomes" id="UP000594262"/>
    </source>
</evidence>
<evidence type="ECO:0008006" key="5">
    <source>
        <dbReference type="Google" id="ProtNLM"/>
    </source>
</evidence>
<keyword evidence="1" id="KW-0472">Membrane</keyword>
<dbReference type="EnsemblMetazoa" id="CLYHEMT016889.1">
    <property type="protein sequence ID" value="CLYHEMP016889.1"/>
    <property type="gene ID" value="CLYHEMG016889"/>
</dbReference>
<evidence type="ECO:0000256" key="2">
    <source>
        <dbReference type="SAM" id="SignalP"/>
    </source>
</evidence>
<dbReference type="Proteomes" id="UP000594262">
    <property type="component" value="Unplaced"/>
</dbReference>
<keyword evidence="4" id="KW-1185">Reference proteome</keyword>
<dbReference type="RefSeq" id="XP_066911545.1">
    <property type="nucleotide sequence ID" value="XM_067055444.1"/>
</dbReference>
<dbReference type="GeneID" id="136798776"/>
<dbReference type="AlphaFoldDB" id="A0A7M5X4R4"/>
<proteinExistence type="predicted"/>
<evidence type="ECO:0000256" key="1">
    <source>
        <dbReference type="SAM" id="Phobius"/>
    </source>
</evidence>
<protein>
    <recommendedName>
        <fullName evidence="5">Cnidarian restricted protein</fullName>
    </recommendedName>
</protein>
<feature type="signal peptide" evidence="2">
    <location>
        <begin position="1"/>
        <end position="28"/>
    </location>
</feature>
<name>A0A7M5X4R4_9CNID</name>
<reference evidence="3" key="1">
    <citation type="submission" date="2021-01" db="UniProtKB">
        <authorList>
            <consortium name="EnsemblMetazoa"/>
        </authorList>
    </citation>
    <scope>IDENTIFICATION</scope>
</reference>
<evidence type="ECO:0000313" key="3">
    <source>
        <dbReference type="EnsemblMetazoa" id="CLYHEMP016889.1"/>
    </source>
</evidence>
<accession>A0A7M5X4R4</accession>
<feature type="chain" id="PRO_5029826180" description="Cnidarian restricted protein" evidence="2">
    <location>
        <begin position="29"/>
        <end position="242"/>
    </location>
</feature>
<organism evidence="3 4">
    <name type="scientific">Clytia hemisphaerica</name>
    <dbReference type="NCBI Taxonomy" id="252671"/>
    <lineage>
        <taxon>Eukaryota</taxon>
        <taxon>Metazoa</taxon>
        <taxon>Cnidaria</taxon>
        <taxon>Hydrozoa</taxon>
        <taxon>Hydroidolina</taxon>
        <taxon>Leptothecata</taxon>
        <taxon>Obeliida</taxon>
        <taxon>Clytiidae</taxon>
        <taxon>Clytia</taxon>
    </lineage>
</organism>
<sequence length="242" mass="27667">MVWTIDNGGPMLAMLWLMIHLQVEKGGGSLVGLEKIECKDVCKMPIPFVKRRWCRLYCPLQPLMVKTQISRPLTTPFGNSFQPRPTWQKITLPEAVTKKDELEPTTVVSTTAGQGFRPDPTWERITQPVTTTAPTTTVKTITKRITSPLTSKPERTTIQHRTTKKRYYIRPSNNDTLEKMMEENINTQHLYFKLAGGLLATCLVIFVLCFLWRSMKKPHRISFTDDPIIVIQTGEGLSNIHR</sequence>
<feature type="transmembrane region" description="Helical" evidence="1">
    <location>
        <begin position="190"/>
        <end position="212"/>
    </location>
</feature>
<keyword evidence="1" id="KW-0812">Transmembrane</keyword>
<keyword evidence="1" id="KW-1133">Transmembrane helix</keyword>
<keyword evidence="2" id="KW-0732">Signal</keyword>